<dbReference type="InterPro" id="IPR036148">
    <property type="entry name" value="MmgE/PrpD_sf"/>
</dbReference>
<dbReference type="InterPro" id="IPR045336">
    <property type="entry name" value="MmgE_PrpD_N"/>
</dbReference>
<dbReference type="OrthoDB" id="9797528at2"/>
<evidence type="ECO:0000259" key="3">
    <source>
        <dbReference type="Pfam" id="PF19305"/>
    </source>
</evidence>
<dbReference type="Gene3D" id="1.10.4100.10">
    <property type="entry name" value="2-methylcitrate dehydratase PrpD"/>
    <property type="match status" value="1"/>
</dbReference>
<keyword evidence="5" id="KW-1185">Reference proteome</keyword>
<sequence length="467" mass="50153">MNQEVDAALASLTRAVADISYGSLSHSTVQACISRIVDVLGCAMAAWPEPICGAARALARRALPAEGGARILGTRDHALAELAAFANCMAARYMDGNDTYLGGGGHPSDVVPAVLAVADAERRTGREAIAAVVAAYEAYETIFQLTQTRETGWDHTLYTAVGSAAGAAKLLGLDRQSTAQALSIAMTANHGMIVTRRGELSSWKGSAAPYAARDGVFCAYLARAGFEGPARPFSGAAGMQDHFGVRDWPRGERGEGAGHAVERSHLKPYLCYYHAQTAIELATRLAANVRHDEIEKVVVHVYEAKGLSERDPGKWRPATRASADHSIPYIVSAVLVDGVFTDAAFDRERLVDTRIHAVADKLELRADPAFSLGFPETSPCRIEIVTRDGRTLAEEARYPRGHLLNPLAPDEIHAKFLSLATRTLPERQAREALGLLLGIDQLPSVDTIFDALVVEEPAIRPLSEETP</sequence>
<dbReference type="Pfam" id="PF19305">
    <property type="entry name" value="MmgE_PrpD_C"/>
    <property type="match status" value="1"/>
</dbReference>
<accession>A0A4Q7NN73</accession>
<dbReference type="InterPro" id="IPR042188">
    <property type="entry name" value="MmgE/PrpD_sf_2"/>
</dbReference>
<evidence type="ECO:0000256" key="1">
    <source>
        <dbReference type="ARBA" id="ARBA00006174"/>
    </source>
</evidence>
<evidence type="ECO:0000259" key="2">
    <source>
        <dbReference type="Pfam" id="PF03972"/>
    </source>
</evidence>
<evidence type="ECO:0000313" key="5">
    <source>
        <dbReference type="Proteomes" id="UP000292445"/>
    </source>
</evidence>
<dbReference type="RefSeq" id="WP_130357744.1">
    <property type="nucleotide sequence ID" value="NZ_SGXC01000001.1"/>
</dbReference>
<comment type="caution">
    <text evidence="4">The sequence shown here is derived from an EMBL/GenBank/DDBJ whole genome shotgun (WGS) entry which is preliminary data.</text>
</comment>
<dbReference type="InterPro" id="IPR005656">
    <property type="entry name" value="MmgE_PrpD"/>
</dbReference>
<evidence type="ECO:0000313" key="4">
    <source>
        <dbReference type="EMBL" id="RZS86671.1"/>
    </source>
</evidence>
<dbReference type="GO" id="GO:0016829">
    <property type="term" value="F:lyase activity"/>
    <property type="evidence" value="ECO:0007669"/>
    <property type="project" value="InterPro"/>
</dbReference>
<name>A0A4Q7NN73_9BURK</name>
<protein>
    <submittedName>
        <fullName evidence="4">2-methylcitrate dehydratase</fullName>
    </submittedName>
</protein>
<reference evidence="4 5" key="1">
    <citation type="submission" date="2019-02" db="EMBL/GenBank/DDBJ databases">
        <title>Genomic Encyclopedia of Type Strains, Phase IV (KMG-IV): sequencing the most valuable type-strain genomes for metagenomic binning, comparative biology and taxonomic classification.</title>
        <authorList>
            <person name="Goeker M."/>
        </authorList>
    </citation>
    <scope>NUCLEOTIDE SEQUENCE [LARGE SCALE GENOMIC DNA]</scope>
    <source>
        <strain evidence="4 5">K24</strain>
    </source>
</reference>
<feature type="domain" description="MmgE/PrpD N-terminal" evidence="2">
    <location>
        <begin position="11"/>
        <end position="243"/>
    </location>
</feature>
<dbReference type="InterPro" id="IPR042183">
    <property type="entry name" value="MmgE/PrpD_sf_1"/>
</dbReference>
<dbReference type="SUPFAM" id="SSF103378">
    <property type="entry name" value="2-methylcitrate dehydratase PrpD"/>
    <property type="match status" value="1"/>
</dbReference>
<dbReference type="PANTHER" id="PTHR16943:SF8">
    <property type="entry name" value="2-METHYLCITRATE DEHYDRATASE"/>
    <property type="match status" value="1"/>
</dbReference>
<proteinExistence type="inferred from homology"/>
<dbReference type="PANTHER" id="PTHR16943">
    <property type="entry name" value="2-METHYLCITRATE DEHYDRATASE-RELATED"/>
    <property type="match status" value="1"/>
</dbReference>
<gene>
    <name evidence="4" type="ORF">EV675_2719</name>
</gene>
<dbReference type="Proteomes" id="UP000292445">
    <property type="component" value="Unassembled WGS sequence"/>
</dbReference>
<feature type="domain" description="MmgE/PrpD C-terminal" evidence="3">
    <location>
        <begin position="270"/>
        <end position="431"/>
    </location>
</feature>
<dbReference type="InterPro" id="IPR045337">
    <property type="entry name" value="MmgE_PrpD_C"/>
</dbReference>
<dbReference type="EMBL" id="SGXC01000001">
    <property type="protein sequence ID" value="RZS86671.1"/>
    <property type="molecule type" value="Genomic_DNA"/>
</dbReference>
<dbReference type="Gene3D" id="3.30.1330.120">
    <property type="entry name" value="2-methylcitrate dehydratase PrpD"/>
    <property type="match status" value="1"/>
</dbReference>
<comment type="similarity">
    <text evidence="1">Belongs to the PrpD family.</text>
</comment>
<dbReference type="AlphaFoldDB" id="A0A4Q7NN73"/>
<dbReference type="Pfam" id="PF03972">
    <property type="entry name" value="MmgE_PrpD_N"/>
    <property type="match status" value="1"/>
</dbReference>
<organism evidence="4 5">
    <name type="scientific">Pigmentiphaga kullae</name>
    <dbReference type="NCBI Taxonomy" id="151784"/>
    <lineage>
        <taxon>Bacteria</taxon>
        <taxon>Pseudomonadati</taxon>
        <taxon>Pseudomonadota</taxon>
        <taxon>Betaproteobacteria</taxon>
        <taxon>Burkholderiales</taxon>
        <taxon>Alcaligenaceae</taxon>
        <taxon>Pigmentiphaga</taxon>
    </lineage>
</organism>